<dbReference type="InterPro" id="IPR000504">
    <property type="entry name" value="RRM_dom"/>
</dbReference>
<dbReference type="InterPro" id="IPR052462">
    <property type="entry name" value="SLIRP/GR-RBP-like"/>
</dbReference>
<feature type="compositionally biased region" description="Low complexity" evidence="2">
    <location>
        <begin position="243"/>
        <end position="276"/>
    </location>
</feature>
<feature type="compositionally biased region" description="Acidic residues" evidence="2">
    <location>
        <begin position="228"/>
        <end position="242"/>
    </location>
</feature>
<feature type="region of interest" description="Disordered" evidence="2">
    <location>
        <begin position="222"/>
        <end position="285"/>
    </location>
</feature>
<keyword evidence="5" id="KW-1185">Reference proteome</keyword>
<organism evidence="4 5">
    <name type="scientific">Haloferula sargassicola</name>
    <dbReference type="NCBI Taxonomy" id="490096"/>
    <lineage>
        <taxon>Bacteria</taxon>
        <taxon>Pseudomonadati</taxon>
        <taxon>Verrucomicrobiota</taxon>
        <taxon>Verrucomicrobiia</taxon>
        <taxon>Verrucomicrobiales</taxon>
        <taxon>Verrucomicrobiaceae</taxon>
        <taxon>Haloferula</taxon>
    </lineage>
</organism>
<accession>A0ABP9URY5</accession>
<evidence type="ECO:0000259" key="3">
    <source>
        <dbReference type="PROSITE" id="PS50102"/>
    </source>
</evidence>
<evidence type="ECO:0000256" key="2">
    <source>
        <dbReference type="SAM" id="MobiDB-lite"/>
    </source>
</evidence>
<dbReference type="PROSITE" id="PS50102">
    <property type="entry name" value="RRM"/>
    <property type="match status" value="1"/>
</dbReference>
<dbReference type="InterPro" id="IPR035979">
    <property type="entry name" value="RBD_domain_sf"/>
</dbReference>
<dbReference type="SUPFAM" id="SSF54928">
    <property type="entry name" value="RNA-binding domain, RBD"/>
    <property type="match status" value="1"/>
</dbReference>
<comment type="caution">
    <text evidence="4">The sequence shown here is derived from an EMBL/GenBank/DDBJ whole genome shotgun (WGS) entry which is preliminary data.</text>
</comment>
<gene>
    <name evidence="4" type="ORF">Hsar01_03359</name>
</gene>
<dbReference type="Pfam" id="PF00076">
    <property type="entry name" value="RRM_1"/>
    <property type="match status" value="1"/>
</dbReference>
<evidence type="ECO:0000313" key="5">
    <source>
        <dbReference type="Proteomes" id="UP001476282"/>
    </source>
</evidence>
<name>A0ABP9URY5_9BACT</name>
<feature type="compositionally biased region" description="Gly residues" evidence="2">
    <location>
        <begin position="56"/>
        <end position="66"/>
    </location>
</feature>
<dbReference type="EMBL" id="BAABRI010000020">
    <property type="protein sequence ID" value="GAA5484119.1"/>
    <property type="molecule type" value="Genomic_DNA"/>
</dbReference>
<dbReference type="InterPro" id="IPR012677">
    <property type="entry name" value="Nucleotide-bd_a/b_plait_sf"/>
</dbReference>
<sequence length="285" mass="31792">MSNTTSDARGNGEKRRRSRGGRNRNRNRNRQNQGDSPNHNPNRGEGGGGQRRRRSGAGGQAGGGGTRSRTRAPKPKPLTWWQKLLKAIGLYKEPEPKRRGDRKEPQPVKSNTRIAKTREPREPREKDSPEKRRERAEAKAKDVDSRRLYLGNLSYEATESDLEELFRGVGSVRRVEIVYNRRTHRSKGYGFIEMLDTDEAKKSVEVLHDQFFMGRKLVVSAAKSDGPADTDDREQESDEETPAAESKQAPAAAPIEHAPAAEAPAQPQTEAPAAAELPEEEKPQS</sequence>
<feature type="compositionally biased region" description="Basic and acidic residues" evidence="2">
    <location>
        <begin position="92"/>
        <end position="106"/>
    </location>
</feature>
<feature type="domain" description="RRM" evidence="3">
    <location>
        <begin position="146"/>
        <end position="224"/>
    </location>
</feature>
<proteinExistence type="predicted"/>
<dbReference type="Proteomes" id="UP001476282">
    <property type="component" value="Unassembled WGS sequence"/>
</dbReference>
<feature type="compositionally biased region" description="Basic and acidic residues" evidence="2">
    <location>
        <begin position="116"/>
        <end position="143"/>
    </location>
</feature>
<dbReference type="Gene3D" id="3.30.70.330">
    <property type="match status" value="1"/>
</dbReference>
<dbReference type="RefSeq" id="WP_353568216.1">
    <property type="nucleotide sequence ID" value="NZ_BAABRI010000020.1"/>
</dbReference>
<keyword evidence="1" id="KW-0694">RNA-binding</keyword>
<feature type="region of interest" description="Disordered" evidence="2">
    <location>
        <begin position="1"/>
        <end position="143"/>
    </location>
</feature>
<protein>
    <recommendedName>
        <fullName evidence="3">RRM domain-containing protein</fullName>
    </recommendedName>
</protein>
<evidence type="ECO:0000313" key="4">
    <source>
        <dbReference type="EMBL" id="GAA5484119.1"/>
    </source>
</evidence>
<evidence type="ECO:0000256" key="1">
    <source>
        <dbReference type="ARBA" id="ARBA00022884"/>
    </source>
</evidence>
<feature type="compositionally biased region" description="Basic residues" evidence="2">
    <location>
        <begin position="14"/>
        <end position="29"/>
    </location>
</feature>
<reference evidence="4 5" key="1">
    <citation type="submission" date="2024-02" db="EMBL/GenBank/DDBJ databases">
        <title>Haloferula sargassicola NBRC 104335.</title>
        <authorList>
            <person name="Ichikawa N."/>
            <person name="Katano-Makiyama Y."/>
            <person name="Hidaka K."/>
        </authorList>
    </citation>
    <scope>NUCLEOTIDE SEQUENCE [LARGE SCALE GENOMIC DNA]</scope>
    <source>
        <strain evidence="4 5">NBRC 104335</strain>
    </source>
</reference>
<dbReference type="PANTHER" id="PTHR48027">
    <property type="entry name" value="HETEROGENEOUS NUCLEAR RIBONUCLEOPROTEIN 87F-RELATED"/>
    <property type="match status" value="1"/>
</dbReference>
<dbReference type="SMART" id="SM00360">
    <property type="entry name" value="RRM"/>
    <property type="match status" value="1"/>
</dbReference>